<comment type="caution">
    <text evidence="1">The sequence shown here is derived from an EMBL/GenBank/DDBJ whole genome shotgun (WGS) entry which is preliminary data.</text>
</comment>
<organism evidence="1 2">
    <name type="scientific">Heyndrickxia coagulans</name>
    <name type="common">Weizmannia coagulans</name>
    <dbReference type="NCBI Taxonomy" id="1398"/>
    <lineage>
        <taxon>Bacteria</taxon>
        <taxon>Bacillati</taxon>
        <taxon>Bacillota</taxon>
        <taxon>Bacilli</taxon>
        <taxon>Bacillales</taxon>
        <taxon>Bacillaceae</taxon>
        <taxon>Heyndrickxia</taxon>
    </lineage>
</organism>
<name>A0A150KII0_HEYCO</name>
<dbReference type="PATRIC" id="fig|1398.25.peg.3232"/>
<accession>A0A150KII0</accession>
<protein>
    <submittedName>
        <fullName evidence="1">Uncharacterized protein</fullName>
    </submittedName>
</protein>
<dbReference type="AlphaFoldDB" id="A0A150KII0"/>
<reference evidence="1 2" key="1">
    <citation type="submission" date="2016-01" db="EMBL/GenBank/DDBJ databases">
        <title>Genome Sequences of Twelve Sporeforming Bacillus Species Isolated from Foods.</title>
        <authorList>
            <person name="Berendsen E.M."/>
            <person name="Wells-Bennik M.H."/>
            <person name="Krawcyk A.O."/>
            <person name="De Jong A."/>
            <person name="Holsappel S."/>
            <person name="Eijlander R.T."/>
            <person name="Kuipers O.P."/>
        </authorList>
    </citation>
    <scope>NUCLEOTIDE SEQUENCE [LARGE SCALE GENOMIC DNA]</scope>
    <source>
        <strain evidence="1 2">B4099</strain>
    </source>
</reference>
<dbReference type="Proteomes" id="UP000075304">
    <property type="component" value="Unassembled WGS sequence"/>
</dbReference>
<evidence type="ECO:0000313" key="2">
    <source>
        <dbReference type="Proteomes" id="UP000075304"/>
    </source>
</evidence>
<sequence length="46" mass="5086">MKGVLLGKNSGITPLFFVFKFCRIIMLSPQGLIVSNLHHSRDVSAL</sequence>
<gene>
    <name evidence="1" type="ORF">B4099_0972</name>
</gene>
<evidence type="ECO:0000313" key="1">
    <source>
        <dbReference type="EMBL" id="KYC73346.1"/>
    </source>
</evidence>
<proteinExistence type="predicted"/>
<dbReference type="EMBL" id="LQYI01000007">
    <property type="protein sequence ID" value="KYC73346.1"/>
    <property type="molecule type" value="Genomic_DNA"/>
</dbReference>